<dbReference type="InterPro" id="IPR003824">
    <property type="entry name" value="UppP"/>
</dbReference>
<feature type="transmembrane region" description="Helical" evidence="14">
    <location>
        <begin position="143"/>
        <end position="161"/>
    </location>
</feature>
<comment type="function">
    <text evidence="14">Catalyzes the dephosphorylation of undecaprenyl diphosphate (UPP). Confers resistance to bacitracin.</text>
</comment>
<keyword evidence="6 14" id="KW-0812">Transmembrane</keyword>
<feature type="transmembrane region" description="Helical" evidence="14">
    <location>
        <begin position="181"/>
        <end position="199"/>
    </location>
</feature>
<evidence type="ECO:0000256" key="5">
    <source>
        <dbReference type="ARBA" id="ARBA00022475"/>
    </source>
</evidence>
<evidence type="ECO:0000256" key="12">
    <source>
        <dbReference type="ARBA" id="ARBA00032932"/>
    </source>
</evidence>
<gene>
    <name evidence="14" type="primary">uppP</name>
    <name evidence="15" type="ORF">L2W38_02475</name>
</gene>
<comment type="caution">
    <text evidence="15">The sequence shown here is derived from an EMBL/GenBank/DDBJ whole genome shotgun (WGS) entry which is preliminary data.</text>
</comment>
<comment type="miscellaneous">
    <text evidence="14">Bacitracin is thought to be involved in the inhibition of peptidoglycan synthesis by sequestering undecaprenyl diphosphate, thereby reducing the pool of lipid carrier available.</text>
</comment>
<evidence type="ECO:0000256" key="1">
    <source>
        <dbReference type="ARBA" id="ARBA00004651"/>
    </source>
</evidence>
<dbReference type="EMBL" id="JAKGUD010000002">
    <property type="protein sequence ID" value="MCF4141683.1"/>
    <property type="molecule type" value="Genomic_DNA"/>
</dbReference>
<feature type="transmembrane region" description="Helical" evidence="14">
    <location>
        <begin position="211"/>
        <end position="228"/>
    </location>
</feature>
<feature type="transmembrane region" description="Helical" evidence="14">
    <location>
        <begin position="38"/>
        <end position="57"/>
    </location>
</feature>
<keyword evidence="7 14" id="KW-0378">Hydrolase</keyword>
<feature type="transmembrane region" description="Helical" evidence="14">
    <location>
        <begin position="82"/>
        <end position="101"/>
    </location>
</feature>
<dbReference type="HAMAP" id="MF_01006">
    <property type="entry name" value="Undec_diphosphatase"/>
    <property type="match status" value="1"/>
</dbReference>
<evidence type="ECO:0000313" key="15">
    <source>
        <dbReference type="EMBL" id="MCF4141683.1"/>
    </source>
</evidence>
<keyword evidence="10 14" id="KW-0046">Antibiotic resistance</keyword>
<evidence type="ECO:0000256" key="6">
    <source>
        <dbReference type="ARBA" id="ARBA00022692"/>
    </source>
</evidence>
<keyword evidence="14" id="KW-0573">Peptidoglycan synthesis</keyword>
<dbReference type="EC" id="3.6.1.27" evidence="3 14"/>
<comment type="similarity">
    <text evidence="2 14">Belongs to the UppP family.</text>
</comment>
<comment type="subcellular location">
    <subcellularLocation>
        <location evidence="1 14">Cell membrane</location>
        <topology evidence="1 14">Multi-pass membrane protein</topology>
    </subcellularLocation>
</comment>
<dbReference type="PANTHER" id="PTHR30622:SF2">
    <property type="entry name" value="UNDECAPRENYL-DIPHOSPHATASE"/>
    <property type="match status" value="1"/>
</dbReference>
<reference evidence="15 16" key="1">
    <citation type="submission" date="2022-01" db="EMBL/GenBank/DDBJ databases">
        <title>Dethiosulfovibrio faecalis sp. nov., a novel proteolytic, non-sulfur-reducing bacterium isolated from a marine aquaculture solid waste bioreactor.</title>
        <authorList>
            <person name="Grabowski S."/>
            <person name="Apolinario E."/>
            <person name="Schneider N."/>
            <person name="Marshall C.W."/>
            <person name="Sowers K.R."/>
        </authorList>
    </citation>
    <scope>NUCLEOTIDE SEQUENCE [LARGE SCALE GENOMIC DNA]</scope>
    <source>
        <strain evidence="15 16">DSM 12537</strain>
    </source>
</reference>
<evidence type="ECO:0000256" key="8">
    <source>
        <dbReference type="ARBA" id="ARBA00022989"/>
    </source>
</evidence>
<keyword evidence="14" id="KW-0961">Cell wall biogenesis/degradation</keyword>
<evidence type="ECO:0000256" key="10">
    <source>
        <dbReference type="ARBA" id="ARBA00023251"/>
    </source>
</evidence>
<evidence type="ECO:0000256" key="14">
    <source>
        <dbReference type="HAMAP-Rule" id="MF_01006"/>
    </source>
</evidence>
<sequence length="259" mass="27499">MIHSLLLGLIQGLTEFLPVSSSGHLALAQNFLGWKEPALAFDIALHCATMLATLVYFRKDVMELGGHWFSGLIKRENRRKPGWTVGWAMIAGTVLTVALGLPLKPLVERLSTSVFAVGVALVFTGGLLWVASRLPRGTGSVTVLGGATIGLAQGLAVIPGISRSGSTIVAGLGLKLSSEEAFRFSFLLSLPAILGASILELADFNTSSMPNGWFFGVLVAGLSGYWALSLLRKVVTLGRWRGFSVYCVILGLVAVFLGR</sequence>
<evidence type="ECO:0000256" key="7">
    <source>
        <dbReference type="ARBA" id="ARBA00022801"/>
    </source>
</evidence>
<dbReference type="PANTHER" id="PTHR30622">
    <property type="entry name" value="UNDECAPRENYL-DIPHOSPHATASE"/>
    <property type="match status" value="1"/>
</dbReference>
<evidence type="ECO:0000313" key="16">
    <source>
        <dbReference type="Proteomes" id="UP001200430"/>
    </source>
</evidence>
<dbReference type="Proteomes" id="UP001200430">
    <property type="component" value="Unassembled WGS sequence"/>
</dbReference>
<evidence type="ECO:0000256" key="13">
    <source>
        <dbReference type="ARBA" id="ARBA00047594"/>
    </source>
</evidence>
<keyword evidence="16" id="KW-1185">Reference proteome</keyword>
<keyword evidence="8 14" id="KW-1133">Transmembrane helix</keyword>
<proteinExistence type="inferred from homology"/>
<evidence type="ECO:0000256" key="3">
    <source>
        <dbReference type="ARBA" id="ARBA00012374"/>
    </source>
</evidence>
<comment type="catalytic activity">
    <reaction evidence="13 14">
        <text>di-trans,octa-cis-undecaprenyl diphosphate + H2O = di-trans,octa-cis-undecaprenyl phosphate + phosphate + H(+)</text>
        <dbReference type="Rhea" id="RHEA:28094"/>
        <dbReference type="ChEBI" id="CHEBI:15377"/>
        <dbReference type="ChEBI" id="CHEBI:15378"/>
        <dbReference type="ChEBI" id="CHEBI:43474"/>
        <dbReference type="ChEBI" id="CHEBI:58405"/>
        <dbReference type="ChEBI" id="CHEBI:60392"/>
        <dbReference type="EC" id="3.6.1.27"/>
    </reaction>
</comment>
<keyword evidence="9 14" id="KW-0472">Membrane</keyword>
<accession>A0ABS9EKE6</accession>
<feature type="transmembrane region" description="Helical" evidence="14">
    <location>
        <begin position="240"/>
        <end position="258"/>
    </location>
</feature>
<evidence type="ECO:0000256" key="11">
    <source>
        <dbReference type="ARBA" id="ARBA00032707"/>
    </source>
</evidence>
<evidence type="ECO:0000256" key="4">
    <source>
        <dbReference type="ARBA" id="ARBA00021581"/>
    </source>
</evidence>
<protein>
    <recommendedName>
        <fullName evidence="4 14">Undecaprenyl-diphosphatase</fullName>
        <ecNumber evidence="3 14">3.6.1.27</ecNumber>
    </recommendedName>
    <alternativeName>
        <fullName evidence="12 14">Bacitracin resistance protein</fullName>
    </alternativeName>
    <alternativeName>
        <fullName evidence="11 14">Undecaprenyl pyrophosphate phosphatase</fullName>
    </alternativeName>
</protein>
<keyword evidence="14" id="KW-0133">Cell shape</keyword>
<name>A0ABS9EKE6_9BACT</name>
<evidence type="ECO:0000256" key="2">
    <source>
        <dbReference type="ARBA" id="ARBA00010621"/>
    </source>
</evidence>
<keyword evidence="5 14" id="KW-1003">Cell membrane</keyword>
<dbReference type="RefSeq" id="WP_236098222.1">
    <property type="nucleotide sequence ID" value="NZ_JAKGUD010000002.1"/>
</dbReference>
<evidence type="ECO:0000256" key="9">
    <source>
        <dbReference type="ARBA" id="ARBA00023136"/>
    </source>
</evidence>
<dbReference type="Pfam" id="PF02673">
    <property type="entry name" value="BacA"/>
    <property type="match status" value="1"/>
</dbReference>
<feature type="transmembrane region" description="Helical" evidence="14">
    <location>
        <begin position="113"/>
        <end position="131"/>
    </location>
</feature>
<organism evidence="15 16">
    <name type="scientific">Dethiosulfovibrio marinus</name>
    <dbReference type="NCBI Taxonomy" id="133532"/>
    <lineage>
        <taxon>Bacteria</taxon>
        <taxon>Thermotogati</taxon>
        <taxon>Synergistota</taxon>
        <taxon>Synergistia</taxon>
        <taxon>Synergistales</taxon>
        <taxon>Dethiosulfovibrionaceae</taxon>
        <taxon>Dethiosulfovibrio</taxon>
    </lineage>
</organism>